<dbReference type="KEGG" id="crb:17886335"/>
<name>R0H235_9BRAS</name>
<dbReference type="Proteomes" id="UP000029121">
    <property type="component" value="Unassembled WGS sequence"/>
</dbReference>
<dbReference type="AlphaFoldDB" id="R0H235"/>
<protein>
    <submittedName>
        <fullName evidence="2">Uncharacterized protein</fullName>
    </submittedName>
</protein>
<organism evidence="2 3">
    <name type="scientific">Capsella rubella</name>
    <dbReference type="NCBI Taxonomy" id="81985"/>
    <lineage>
        <taxon>Eukaryota</taxon>
        <taxon>Viridiplantae</taxon>
        <taxon>Streptophyta</taxon>
        <taxon>Embryophyta</taxon>
        <taxon>Tracheophyta</taxon>
        <taxon>Spermatophyta</taxon>
        <taxon>Magnoliopsida</taxon>
        <taxon>eudicotyledons</taxon>
        <taxon>Gunneridae</taxon>
        <taxon>Pentapetalae</taxon>
        <taxon>rosids</taxon>
        <taxon>malvids</taxon>
        <taxon>Brassicales</taxon>
        <taxon>Brassicaceae</taxon>
        <taxon>Camelineae</taxon>
        <taxon>Capsella</taxon>
    </lineage>
</organism>
<evidence type="ECO:0000256" key="1">
    <source>
        <dbReference type="SAM" id="MobiDB-lite"/>
    </source>
</evidence>
<proteinExistence type="predicted"/>
<accession>R0H235</accession>
<feature type="compositionally biased region" description="Low complexity" evidence="1">
    <location>
        <begin position="87"/>
        <end position="98"/>
    </location>
</feature>
<dbReference type="EMBL" id="KB870809">
    <property type="protein sequence ID" value="EOA23329.1"/>
    <property type="molecule type" value="Genomic_DNA"/>
</dbReference>
<feature type="region of interest" description="Disordered" evidence="1">
    <location>
        <begin position="79"/>
        <end position="98"/>
    </location>
</feature>
<evidence type="ECO:0000313" key="3">
    <source>
        <dbReference type="Proteomes" id="UP000029121"/>
    </source>
</evidence>
<dbReference type="OrthoDB" id="1112260at2759"/>
<keyword evidence="3" id="KW-1185">Reference proteome</keyword>
<sequence length="121" mass="13555">MVPRILHEWLTYMVSKVSGKYRFRKSAEEQNIPIAATTLTSHGKPSLESRKLKGIRFTDSRGRVDFVFVDNEAQGITNESQEITNVSSTTSQELPSSSFSHATLTAHSNERSNSLRSIVIQ</sequence>
<evidence type="ECO:0000313" key="2">
    <source>
        <dbReference type="EMBL" id="EOA23329.1"/>
    </source>
</evidence>
<reference evidence="3" key="1">
    <citation type="journal article" date="2013" name="Nat. Genet.">
        <title>The Capsella rubella genome and the genomic consequences of rapid mating system evolution.</title>
        <authorList>
            <person name="Slotte T."/>
            <person name="Hazzouri K.M."/>
            <person name="Agren J.A."/>
            <person name="Koenig D."/>
            <person name="Maumus F."/>
            <person name="Guo Y.L."/>
            <person name="Steige K."/>
            <person name="Platts A.E."/>
            <person name="Escobar J.S."/>
            <person name="Newman L.K."/>
            <person name="Wang W."/>
            <person name="Mandakova T."/>
            <person name="Vello E."/>
            <person name="Smith L.M."/>
            <person name="Henz S.R."/>
            <person name="Steffen J."/>
            <person name="Takuno S."/>
            <person name="Brandvain Y."/>
            <person name="Coop G."/>
            <person name="Andolfatto P."/>
            <person name="Hu T.T."/>
            <person name="Blanchette M."/>
            <person name="Clark R.M."/>
            <person name="Quesneville H."/>
            <person name="Nordborg M."/>
            <person name="Gaut B.S."/>
            <person name="Lysak M.A."/>
            <person name="Jenkins J."/>
            <person name="Grimwood J."/>
            <person name="Chapman J."/>
            <person name="Prochnik S."/>
            <person name="Shu S."/>
            <person name="Rokhsar D."/>
            <person name="Schmutz J."/>
            <person name="Weigel D."/>
            <person name="Wright S.I."/>
        </authorList>
    </citation>
    <scope>NUCLEOTIDE SEQUENCE [LARGE SCALE GENOMIC DNA]</scope>
    <source>
        <strain evidence="3">cv. Monte Gargano</strain>
    </source>
</reference>
<gene>
    <name evidence="2" type="ORF">CARUB_v10019331mg</name>
</gene>